<reference evidence="12" key="1">
    <citation type="journal article" date="2017" name="Nat. Commun.">
        <title>The asparagus genome sheds light on the origin and evolution of a young Y chromosome.</title>
        <authorList>
            <person name="Harkess A."/>
            <person name="Zhou J."/>
            <person name="Xu C."/>
            <person name="Bowers J.E."/>
            <person name="Van der Hulst R."/>
            <person name="Ayyampalayam S."/>
            <person name="Mercati F."/>
            <person name="Riccardi P."/>
            <person name="McKain M.R."/>
            <person name="Kakrana A."/>
            <person name="Tang H."/>
            <person name="Ray J."/>
            <person name="Groenendijk J."/>
            <person name="Arikit S."/>
            <person name="Mathioni S.M."/>
            <person name="Nakano M."/>
            <person name="Shan H."/>
            <person name="Telgmann-Rauber A."/>
            <person name="Kanno A."/>
            <person name="Yue Z."/>
            <person name="Chen H."/>
            <person name="Li W."/>
            <person name="Chen Y."/>
            <person name="Xu X."/>
            <person name="Zhang Y."/>
            <person name="Luo S."/>
            <person name="Chen H."/>
            <person name="Gao J."/>
            <person name="Mao Z."/>
            <person name="Pires J.C."/>
            <person name="Luo M."/>
            <person name="Kudrna D."/>
            <person name="Wing R.A."/>
            <person name="Meyers B.C."/>
            <person name="Yi K."/>
            <person name="Kong H."/>
            <person name="Lavrijsen P."/>
            <person name="Sunseri F."/>
            <person name="Falavigna A."/>
            <person name="Ye Y."/>
            <person name="Leebens-Mack J.H."/>
            <person name="Chen G."/>
        </authorList>
    </citation>
    <scope>NUCLEOTIDE SEQUENCE [LARGE SCALE GENOMIC DNA]</scope>
    <source>
        <strain evidence="12">cv. DH0086</strain>
    </source>
</reference>
<dbReference type="FunFam" id="2.60.120.260:FF:000061">
    <property type="entry name" value="Beta-galactosidase"/>
    <property type="match status" value="1"/>
</dbReference>
<comment type="catalytic activity">
    <reaction evidence="1 7">
        <text>Hydrolysis of terminal non-reducing beta-D-galactose residues in beta-D-galactosides.</text>
        <dbReference type="EC" id="3.2.1.23"/>
    </reaction>
</comment>
<proteinExistence type="inferred from homology"/>
<dbReference type="InterPro" id="IPR048913">
    <property type="entry name" value="BetaGal_gal-bd"/>
</dbReference>
<keyword evidence="4 9" id="KW-0732">Signal</keyword>
<dbReference type="OrthoDB" id="1657402at2759"/>
<dbReference type="FunFam" id="2.60.120.740:FF:000002">
    <property type="entry name" value="Beta-galactosidase"/>
    <property type="match status" value="1"/>
</dbReference>
<dbReference type="InterPro" id="IPR001944">
    <property type="entry name" value="Glycoside_Hdrlase_35"/>
</dbReference>
<keyword evidence="5 7" id="KW-0378">Hydrolase</keyword>
<feature type="domain" description="SUEL-type lectin" evidence="10">
    <location>
        <begin position="739"/>
        <end position="825"/>
    </location>
</feature>
<dbReference type="InterPro" id="IPR017853">
    <property type="entry name" value="GH"/>
</dbReference>
<organism evidence="11 12">
    <name type="scientific">Asparagus officinalis</name>
    <name type="common">Garden asparagus</name>
    <dbReference type="NCBI Taxonomy" id="4686"/>
    <lineage>
        <taxon>Eukaryota</taxon>
        <taxon>Viridiplantae</taxon>
        <taxon>Streptophyta</taxon>
        <taxon>Embryophyta</taxon>
        <taxon>Tracheophyta</taxon>
        <taxon>Spermatophyta</taxon>
        <taxon>Magnoliopsida</taxon>
        <taxon>Liliopsida</taxon>
        <taxon>Asparagales</taxon>
        <taxon>Asparagaceae</taxon>
        <taxon>Asparagoideae</taxon>
        <taxon>Asparagus</taxon>
    </lineage>
</organism>
<evidence type="ECO:0000256" key="1">
    <source>
        <dbReference type="ARBA" id="ARBA00001412"/>
    </source>
</evidence>
<dbReference type="PROSITE" id="PS50228">
    <property type="entry name" value="SUEL_LECTIN"/>
    <property type="match status" value="1"/>
</dbReference>
<dbReference type="Pfam" id="PF17834">
    <property type="entry name" value="GHD"/>
    <property type="match status" value="1"/>
</dbReference>
<keyword evidence="6 7" id="KW-0326">Glycosidase</keyword>
<evidence type="ECO:0000256" key="5">
    <source>
        <dbReference type="ARBA" id="ARBA00022801"/>
    </source>
</evidence>
<dbReference type="FunFam" id="3.20.20.80:FF:000021">
    <property type="entry name" value="Beta-galactosidase"/>
    <property type="match status" value="1"/>
</dbReference>
<evidence type="ECO:0000256" key="3">
    <source>
        <dbReference type="ARBA" id="ARBA00012756"/>
    </source>
</evidence>
<evidence type="ECO:0000256" key="8">
    <source>
        <dbReference type="RuleBase" id="RU003679"/>
    </source>
</evidence>
<dbReference type="EMBL" id="CM007386">
    <property type="protein sequence ID" value="ONK66763.1"/>
    <property type="molecule type" value="Genomic_DNA"/>
</dbReference>
<dbReference type="FunFam" id="2.60.120.260:FF:000076">
    <property type="entry name" value="Beta-galactosidase"/>
    <property type="match status" value="1"/>
</dbReference>
<dbReference type="Gene3D" id="3.20.20.80">
    <property type="entry name" value="Glycosidases"/>
    <property type="match status" value="1"/>
</dbReference>
<evidence type="ECO:0000313" key="11">
    <source>
        <dbReference type="EMBL" id="ONK66763.1"/>
    </source>
</evidence>
<dbReference type="GO" id="GO:0009505">
    <property type="term" value="C:plant-type cell wall"/>
    <property type="evidence" value="ECO:0007669"/>
    <property type="project" value="UniProtKB-ARBA"/>
</dbReference>
<dbReference type="PRINTS" id="PR00742">
    <property type="entry name" value="GLHYDRLASE35"/>
</dbReference>
<dbReference type="Gene3D" id="2.60.120.260">
    <property type="entry name" value="Galactose-binding domain-like"/>
    <property type="match status" value="2"/>
</dbReference>
<dbReference type="EC" id="3.2.1.23" evidence="3 7"/>
<dbReference type="GO" id="GO:0005975">
    <property type="term" value="P:carbohydrate metabolic process"/>
    <property type="evidence" value="ECO:0007669"/>
    <property type="project" value="InterPro"/>
</dbReference>
<accession>A0A5P1EM80</accession>
<dbReference type="FunFam" id="2.60.120.260:FF:000142">
    <property type="entry name" value="Beta-galactosidase"/>
    <property type="match status" value="1"/>
</dbReference>
<feature type="signal peptide" evidence="9">
    <location>
        <begin position="1"/>
        <end position="23"/>
    </location>
</feature>
<dbReference type="InterPro" id="IPR043159">
    <property type="entry name" value="Lectin_gal-bd_sf"/>
</dbReference>
<dbReference type="InterPro" id="IPR000922">
    <property type="entry name" value="Lectin_gal-bd_dom"/>
</dbReference>
<feature type="chain" id="PRO_5024397231" description="Beta-galactosidase" evidence="9">
    <location>
        <begin position="24"/>
        <end position="825"/>
    </location>
</feature>
<evidence type="ECO:0000313" key="12">
    <source>
        <dbReference type="Proteomes" id="UP000243459"/>
    </source>
</evidence>
<dbReference type="SUPFAM" id="SSF49785">
    <property type="entry name" value="Galactose-binding domain-like"/>
    <property type="match status" value="2"/>
</dbReference>
<evidence type="ECO:0000256" key="7">
    <source>
        <dbReference type="RuleBase" id="RU000675"/>
    </source>
</evidence>
<dbReference type="GO" id="GO:0004565">
    <property type="term" value="F:beta-galactosidase activity"/>
    <property type="evidence" value="ECO:0007669"/>
    <property type="project" value="UniProtKB-EC"/>
</dbReference>
<keyword evidence="12" id="KW-1185">Reference proteome</keyword>
<dbReference type="PROSITE" id="PS01182">
    <property type="entry name" value="GLYCOSYL_HYDROL_F35"/>
    <property type="match status" value="1"/>
</dbReference>
<dbReference type="GO" id="GO:0030246">
    <property type="term" value="F:carbohydrate binding"/>
    <property type="evidence" value="ECO:0007669"/>
    <property type="project" value="InterPro"/>
</dbReference>
<dbReference type="Pfam" id="PF02140">
    <property type="entry name" value="SUEL_Lectin"/>
    <property type="match status" value="1"/>
</dbReference>
<dbReference type="InterPro" id="IPR008979">
    <property type="entry name" value="Galactose-bd-like_sf"/>
</dbReference>
<protein>
    <recommendedName>
        <fullName evidence="3 7">Beta-galactosidase</fullName>
        <ecNumber evidence="3 7">3.2.1.23</ecNumber>
    </recommendedName>
</protein>
<name>A0A5P1EM80_ASPOF</name>
<dbReference type="InterPro" id="IPR041392">
    <property type="entry name" value="GHD"/>
</dbReference>
<dbReference type="Gramene" id="ONK66763">
    <property type="protein sequence ID" value="ONK66763"/>
    <property type="gene ID" value="A4U43_C06F11690"/>
</dbReference>
<comment type="similarity">
    <text evidence="2 8">Belongs to the glycosyl hydrolase 35 family.</text>
</comment>
<dbReference type="AlphaFoldDB" id="A0A5P1EM80"/>
<dbReference type="SUPFAM" id="SSF51445">
    <property type="entry name" value="(Trans)glycosidases"/>
    <property type="match status" value="1"/>
</dbReference>
<sequence length="825" mass="91578">MALKLVLLAVALLAVWSPPPVTATVTYDHGSFVINGRRKILISGSIHYPRSTPEMWPDLIQKAKDGGLDVIQTYVFWNGHEPSPGQYYFGGRYDLVRFLKLVKQAGLYAHLRIGPYVCAEWNFGGFPVWLKYVPGISFRTDNGPFKAAMGKFTAMIVSMMKAEGLYESQGGPIILSQIENEYGPLESYNGASGKSYSYWAAKMAVGLKTGVPWVMCKQDDAPDPVINSCNGFYCDNFSPNKPYKPKMWTEAWSGWFTGFGGPVPHRPAEDLAFAVARFVQKGGSFINYYMYHGGTNFGRTAGGPFITTSYDYDAPIDEYGLLRQPKWGHLRDLHKAIKLCEPALVYGNPTVTALGHYQESHVYRSKSSCAAFLANFDSQSYATVAFNGMHYNLPPWSVSILPNCKTTVFNTARVGSQSATMKMQRLGGFSWKAYTENTESLSDKTFTKVGLLEQLNTTWDNSDYLWYTTYVDIAKDEEFLKSGRYPYLTVMSAGHSLHVFINGRWSGSAHGELENPKLTYTGNAELWEGSNKISILSVSCGLPNVGNHFETWNTGVLGPVTLTGLNKGKRDLSWQKWTYQIGLHGENLNLHSLTGSSNVEWGEASQKQPLTWYKTFFNAPEGNEPLALDMGSMGKGQVWINGQSIGRYWPAYKASGSCGACDYRGPYSHNKCQTNCGEASQQWYHVPRSWLSPTGNFLVVLEEWGGDPSGISMVKRSVGSVCAKVEEWQPTMENWYTKAYGRPKVHLSCDRGQKITNIKFASFGTPQGTCGSFSEGRCHAHKSYDAFEENCVGKQFCSVVVLPEVFGGDPCPGTMKKIAVEAVCE</sequence>
<evidence type="ECO:0000256" key="4">
    <source>
        <dbReference type="ARBA" id="ARBA00022729"/>
    </source>
</evidence>
<evidence type="ECO:0000259" key="10">
    <source>
        <dbReference type="PROSITE" id="PS50228"/>
    </source>
</evidence>
<dbReference type="OMA" id="QSYNDEP"/>
<evidence type="ECO:0000256" key="2">
    <source>
        <dbReference type="ARBA" id="ARBA00009809"/>
    </source>
</evidence>
<dbReference type="Pfam" id="PF21467">
    <property type="entry name" value="BetaGal_gal-bd"/>
    <property type="match status" value="2"/>
</dbReference>
<gene>
    <name evidence="11" type="ORF">A4U43_C06F11690</name>
</gene>
<dbReference type="InterPro" id="IPR019801">
    <property type="entry name" value="Glyco_hydro_35_CS"/>
</dbReference>
<dbReference type="InterPro" id="IPR031330">
    <property type="entry name" value="Gly_Hdrlase_35_cat"/>
</dbReference>
<dbReference type="CDD" id="cd22842">
    <property type="entry name" value="Gal_Rha_Lectin_BGal"/>
    <property type="match status" value="1"/>
</dbReference>
<dbReference type="Pfam" id="PF01301">
    <property type="entry name" value="Glyco_hydro_35"/>
    <property type="match status" value="1"/>
</dbReference>
<evidence type="ECO:0000256" key="6">
    <source>
        <dbReference type="ARBA" id="ARBA00023295"/>
    </source>
</evidence>
<dbReference type="Proteomes" id="UP000243459">
    <property type="component" value="Chromosome 6"/>
</dbReference>
<evidence type="ECO:0000256" key="9">
    <source>
        <dbReference type="SAM" id="SignalP"/>
    </source>
</evidence>
<dbReference type="Gene3D" id="2.60.120.740">
    <property type="match status" value="1"/>
</dbReference>
<dbReference type="PANTHER" id="PTHR23421">
    <property type="entry name" value="BETA-GALACTOSIDASE RELATED"/>
    <property type="match status" value="1"/>
</dbReference>